<dbReference type="GO" id="GO:0051056">
    <property type="term" value="P:regulation of small GTPase mediated signal transduction"/>
    <property type="evidence" value="ECO:0007669"/>
    <property type="project" value="TreeGrafter"/>
</dbReference>
<accession>A0AAE1HF54</accession>
<dbReference type="GO" id="GO:0005096">
    <property type="term" value="F:GTPase activator activity"/>
    <property type="evidence" value="ECO:0007669"/>
    <property type="project" value="UniProtKB-KW"/>
</dbReference>
<dbReference type="EMBL" id="JAHWGI010000979">
    <property type="protein sequence ID" value="KAK3919501.1"/>
    <property type="molecule type" value="Genomic_DNA"/>
</dbReference>
<dbReference type="InterPro" id="IPR000198">
    <property type="entry name" value="RhoGAP_dom"/>
</dbReference>
<feature type="region of interest" description="Disordered" evidence="2">
    <location>
        <begin position="359"/>
        <end position="394"/>
    </location>
</feature>
<dbReference type="SUPFAM" id="SSF48350">
    <property type="entry name" value="GTPase activation domain, GAP"/>
    <property type="match status" value="1"/>
</dbReference>
<dbReference type="Proteomes" id="UP001219518">
    <property type="component" value="Unassembled WGS sequence"/>
</dbReference>
<evidence type="ECO:0000256" key="2">
    <source>
        <dbReference type="SAM" id="MobiDB-lite"/>
    </source>
</evidence>
<reference evidence="4" key="2">
    <citation type="journal article" date="2023" name="BMC Genomics">
        <title>Pest status, molecular evolution, and epigenetic factors derived from the genome assembly of Frankliniella fusca, a thysanopteran phytovirus vector.</title>
        <authorList>
            <person name="Catto M.A."/>
            <person name="Labadie P.E."/>
            <person name="Jacobson A.L."/>
            <person name="Kennedy G.G."/>
            <person name="Srinivasan R."/>
            <person name="Hunt B.G."/>
        </authorList>
    </citation>
    <scope>NUCLEOTIDE SEQUENCE</scope>
    <source>
        <strain evidence="4">PL_HMW_Pooled</strain>
    </source>
</reference>
<dbReference type="GO" id="GO:0005737">
    <property type="term" value="C:cytoplasm"/>
    <property type="evidence" value="ECO:0007669"/>
    <property type="project" value="TreeGrafter"/>
</dbReference>
<comment type="caution">
    <text evidence="4">The sequence shown here is derived from an EMBL/GenBank/DDBJ whole genome shotgun (WGS) entry which is preliminary data.</text>
</comment>
<feature type="compositionally biased region" description="Basic and acidic residues" evidence="2">
    <location>
        <begin position="768"/>
        <end position="782"/>
    </location>
</feature>
<evidence type="ECO:0000313" key="4">
    <source>
        <dbReference type="EMBL" id="KAK3919501.1"/>
    </source>
</evidence>
<dbReference type="GO" id="GO:0007165">
    <property type="term" value="P:signal transduction"/>
    <property type="evidence" value="ECO:0007669"/>
    <property type="project" value="InterPro"/>
</dbReference>
<evidence type="ECO:0000259" key="3">
    <source>
        <dbReference type="PROSITE" id="PS50238"/>
    </source>
</evidence>
<protein>
    <submittedName>
        <fullName evidence="4">Rho GTPase-activating protein 19</fullName>
    </submittedName>
</protein>
<dbReference type="PROSITE" id="PS50238">
    <property type="entry name" value="RHOGAP"/>
    <property type="match status" value="1"/>
</dbReference>
<dbReference type="PANTHER" id="PTHR14963">
    <property type="entry name" value="RHO GTPASE ACTIVATING PROTEIN 18,19-RELATED"/>
    <property type="match status" value="1"/>
</dbReference>
<dbReference type="Pfam" id="PF00620">
    <property type="entry name" value="RhoGAP"/>
    <property type="match status" value="1"/>
</dbReference>
<keyword evidence="5" id="KW-1185">Reference proteome</keyword>
<feature type="domain" description="Rho-GAP" evidence="3">
    <location>
        <begin position="78"/>
        <end position="268"/>
    </location>
</feature>
<keyword evidence="1" id="KW-0343">GTPase activation</keyword>
<evidence type="ECO:0000256" key="1">
    <source>
        <dbReference type="ARBA" id="ARBA00022468"/>
    </source>
</evidence>
<organism evidence="4 5">
    <name type="scientific">Frankliniella fusca</name>
    <dbReference type="NCBI Taxonomy" id="407009"/>
    <lineage>
        <taxon>Eukaryota</taxon>
        <taxon>Metazoa</taxon>
        <taxon>Ecdysozoa</taxon>
        <taxon>Arthropoda</taxon>
        <taxon>Hexapoda</taxon>
        <taxon>Insecta</taxon>
        <taxon>Pterygota</taxon>
        <taxon>Neoptera</taxon>
        <taxon>Paraneoptera</taxon>
        <taxon>Thysanoptera</taxon>
        <taxon>Terebrantia</taxon>
        <taxon>Thripoidea</taxon>
        <taxon>Thripidae</taxon>
        <taxon>Frankliniella</taxon>
    </lineage>
</organism>
<dbReference type="AlphaFoldDB" id="A0AAE1HF54"/>
<dbReference type="InterPro" id="IPR008936">
    <property type="entry name" value="Rho_GTPase_activation_prot"/>
</dbReference>
<dbReference type="Gene3D" id="1.10.555.10">
    <property type="entry name" value="Rho GTPase activation protein"/>
    <property type="match status" value="1"/>
</dbReference>
<feature type="region of interest" description="Disordered" evidence="2">
    <location>
        <begin position="408"/>
        <end position="439"/>
    </location>
</feature>
<reference evidence="4" key="1">
    <citation type="submission" date="2021-07" db="EMBL/GenBank/DDBJ databases">
        <authorList>
            <person name="Catto M.A."/>
            <person name="Jacobson A."/>
            <person name="Kennedy G."/>
            <person name="Labadie P."/>
            <person name="Hunt B.G."/>
            <person name="Srinivasan R."/>
        </authorList>
    </citation>
    <scope>NUCLEOTIDE SEQUENCE</scope>
    <source>
        <strain evidence="4">PL_HMW_Pooled</strain>
        <tissue evidence="4">Head</tissue>
    </source>
</reference>
<proteinExistence type="predicted"/>
<name>A0AAE1HF54_9NEOP</name>
<dbReference type="SMART" id="SM00324">
    <property type="entry name" value="RhoGAP"/>
    <property type="match status" value="1"/>
</dbReference>
<feature type="compositionally biased region" description="Basic and acidic residues" evidence="2">
    <location>
        <begin position="412"/>
        <end position="430"/>
    </location>
</feature>
<feature type="region of interest" description="Disordered" evidence="2">
    <location>
        <begin position="534"/>
        <end position="571"/>
    </location>
</feature>
<sequence>MVLGLKAEDAGLAETLRREDPEQFMTLVRMHLSFVLDLNTDECDGTVEKSGKFRPIKWSFTPFAKKAKTVNRPCIEGVSLTQESISQVYQLIQWLGQEQNLVQEGIFRRSGKMTRQQELKNMLTAGCSLNLENGQFSVHDCASVLKNFLAQLPEPLLTEAHYPAHCQIAELCSGNEEPVEEERLLKAIQLILLLLPQENMQLLKDLISLLHLTSTYAHVNKMSADNLATLFTPHLLCPRKLSPEALHTNSQTMSRVVSFMIKQGPLLFQIPAQLATDIRAYWSSREKRALLPKRDLNESTCDGMAAKTVFTFVDRERTAEASASANPTEAALAQLYAHIQSLPESTKKRKLIKQFNKENGQGTPQLVLGSHGRASRSRQRTIIPNKPRQRSRSLGESIKAMIGKHMTGFHKGFKDPKKSNDDNFGKEAIDSPRSSPVSKVKNIFQKSGTEGYVSNSSPTVMPSLKKSLVDADDEAKSLRLRLSANSKRTSASATSQNTLIDKEEYCSTSSNDSNSAGDERFRVVLKRTTSSVIHSDVNTDSKDCGPTKSPRLESGFPTPFPPTPSVERLPLSPDVKHPPGTFRDESWPVSTAPASASAVVSASSCGNLSSVGLPNAPILTPRNVLAWMTSTPAHARASQQTDSPLGNCLLTPSNATGNNSMSPITRSTQKMPKAMQEDMMTPRSRKPVVALSSSNLSQLAHLGGWGRSESGELRRDATSRATLLSEAGVSLNCKLLMKEESFTEHDAVDYINDNQSIRIPIEKMLAKEVPRDSKEHTSKPENKAPGGAEGCECCSEEKCSNCSAGNGSLDYYSCSSEGSALTGTFREIVLSRSVLTASPVDLSFSSHTGDFDSSSEREVRLSNVLSNDNLSESLLFCLDGNEPSSLNERNQCSNRLLKKTDISHTDTSSVSEKDPIDLDYESSSVEAEDETNVSCLPDFTEVKTEDFLGKSTVTNSIKETPIEEEIPCALNDITGISPMSNSTKFNDMCVQSEIDRCLSENAAVGSVNETSF</sequence>
<evidence type="ECO:0000313" key="5">
    <source>
        <dbReference type="Proteomes" id="UP001219518"/>
    </source>
</evidence>
<gene>
    <name evidence="4" type="ORF">KUF71_008628</name>
</gene>
<dbReference type="PANTHER" id="PTHR14963:SF7">
    <property type="entry name" value="RHO GTPASE-ACTIVATING PROTEIN 19"/>
    <property type="match status" value="1"/>
</dbReference>
<feature type="region of interest" description="Disordered" evidence="2">
    <location>
        <begin position="768"/>
        <end position="788"/>
    </location>
</feature>